<evidence type="ECO:0000313" key="3">
    <source>
        <dbReference type="Proteomes" id="UP000626092"/>
    </source>
</evidence>
<organism evidence="2 3">
    <name type="scientific">Rhododendron simsii</name>
    <name type="common">Sims's rhododendron</name>
    <dbReference type="NCBI Taxonomy" id="118357"/>
    <lineage>
        <taxon>Eukaryota</taxon>
        <taxon>Viridiplantae</taxon>
        <taxon>Streptophyta</taxon>
        <taxon>Embryophyta</taxon>
        <taxon>Tracheophyta</taxon>
        <taxon>Spermatophyta</taxon>
        <taxon>Magnoliopsida</taxon>
        <taxon>eudicotyledons</taxon>
        <taxon>Gunneridae</taxon>
        <taxon>Pentapetalae</taxon>
        <taxon>asterids</taxon>
        <taxon>Ericales</taxon>
        <taxon>Ericaceae</taxon>
        <taxon>Ericoideae</taxon>
        <taxon>Rhodoreae</taxon>
        <taxon>Rhododendron</taxon>
    </lineage>
</organism>
<feature type="compositionally biased region" description="Basic and acidic residues" evidence="1">
    <location>
        <begin position="71"/>
        <end position="85"/>
    </location>
</feature>
<reference evidence="2" key="1">
    <citation type="submission" date="2019-11" db="EMBL/GenBank/DDBJ databases">
        <authorList>
            <person name="Liu Y."/>
            <person name="Hou J."/>
            <person name="Li T.-Q."/>
            <person name="Guan C.-H."/>
            <person name="Wu X."/>
            <person name="Wu H.-Z."/>
            <person name="Ling F."/>
            <person name="Zhang R."/>
            <person name="Shi X.-G."/>
            <person name="Ren J.-P."/>
            <person name="Chen E.-F."/>
            <person name="Sun J.-M."/>
        </authorList>
    </citation>
    <scope>NUCLEOTIDE SEQUENCE</scope>
    <source>
        <strain evidence="2">Adult_tree_wgs_1</strain>
        <tissue evidence="2">Leaves</tissue>
    </source>
</reference>
<feature type="region of interest" description="Disordered" evidence="1">
    <location>
        <begin position="68"/>
        <end position="93"/>
    </location>
</feature>
<evidence type="ECO:0000256" key="1">
    <source>
        <dbReference type="SAM" id="MobiDB-lite"/>
    </source>
</evidence>
<dbReference type="Proteomes" id="UP000626092">
    <property type="component" value="Unassembled WGS sequence"/>
</dbReference>
<sequence length="112" mass="12385">MARREGLRHQKTAARVEFEGALDVLRQLNYNNEIAIVDPVDIWASDYAKKYAAAPSAPAAQPLIPSSMAFEKSDCRTEETGETHDPSSSSPFNVLQFPLPVRSLRETHSVSV</sequence>
<gene>
    <name evidence="2" type="ORF">RHSIM_Rhsim10G0038800</name>
</gene>
<dbReference type="AlphaFoldDB" id="A0A834LD33"/>
<proteinExistence type="predicted"/>
<evidence type="ECO:0000313" key="2">
    <source>
        <dbReference type="EMBL" id="KAF7130740.1"/>
    </source>
</evidence>
<accession>A0A834LD33</accession>
<keyword evidence="3" id="KW-1185">Reference proteome</keyword>
<name>A0A834LD33_RHOSS</name>
<comment type="caution">
    <text evidence="2">The sequence shown here is derived from an EMBL/GenBank/DDBJ whole genome shotgun (WGS) entry which is preliminary data.</text>
</comment>
<protein>
    <submittedName>
        <fullName evidence="2">Uncharacterized protein</fullName>
    </submittedName>
</protein>
<dbReference type="EMBL" id="WJXA01000010">
    <property type="protein sequence ID" value="KAF7130740.1"/>
    <property type="molecule type" value="Genomic_DNA"/>
</dbReference>